<dbReference type="AlphaFoldDB" id="A0AAV1XWJ5"/>
<reference evidence="1 2" key="1">
    <citation type="submission" date="2024-03" db="EMBL/GenBank/DDBJ databases">
        <authorList>
            <person name="Martinez-Hernandez J."/>
        </authorList>
    </citation>
    <scope>NUCLEOTIDE SEQUENCE [LARGE SCALE GENOMIC DNA]</scope>
</reference>
<name>A0AAV1XWJ5_LUPLU</name>
<dbReference type="PANTHER" id="PTHR31890:SF9">
    <property type="entry name" value="PLANT INVERTASE_PECTIN METHYLESTERASE INHIBITOR SUPERFAMILY PROTEIN"/>
    <property type="match status" value="1"/>
</dbReference>
<dbReference type="SUPFAM" id="SSF101148">
    <property type="entry name" value="Plant invertase/pectin methylesterase inhibitor"/>
    <property type="match status" value="1"/>
</dbReference>
<dbReference type="EMBL" id="CAXHTB010000018">
    <property type="protein sequence ID" value="CAL0325697.1"/>
    <property type="molecule type" value="Genomic_DNA"/>
</dbReference>
<organism evidence="1 2">
    <name type="scientific">Lupinus luteus</name>
    <name type="common">European yellow lupine</name>
    <dbReference type="NCBI Taxonomy" id="3873"/>
    <lineage>
        <taxon>Eukaryota</taxon>
        <taxon>Viridiplantae</taxon>
        <taxon>Streptophyta</taxon>
        <taxon>Embryophyta</taxon>
        <taxon>Tracheophyta</taxon>
        <taxon>Spermatophyta</taxon>
        <taxon>Magnoliopsida</taxon>
        <taxon>eudicotyledons</taxon>
        <taxon>Gunneridae</taxon>
        <taxon>Pentapetalae</taxon>
        <taxon>rosids</taxon>
        <taxon>fabids</taxon>
        <taxon>Fabales</taxon>
        <taxon>Fabaceae</taxon>
        <taxon>Papilionoideae</taxon>
        <taxon>50 kb inversion clade</taxon>
        <taxon>genistoids sensu lato</taxon>
        <taxon>core genistoids</taxon>
        <taxon>Genisteae</taxon>
        <taxon>Lupinus</taxon>
    </lineage>
</organism>
<proteinExistence type="predicted"/>
<evidence type="ECO:0000313" key="2">
    <source>
        <dbReference type="Proteomes" id="UP001497480"/>
    </source>
</evidence>
<protein>
    <submittedName>
        <fullName evidence="1">Uncharacterized protein</fullName>
    </submittedName>
</protein>
<gene>
    <name evidence="1" type="ORF">LLUT_LOCUS26757</name>
</gene>
<accession>A0AAV1XWJ5</accession>
<dbReference type="PANTHER" id="PTHR31890">
    <property type="entry name" value="PLANT INVERTASE/PECTIN METHYLESTERASE INHIBITOR SUPERFAMILY PROTEIN"/>
    <property type="match status" value="1"/>
</dbReference>
<evidence type="ECO:0000313" key="1">
    <source>
        <dbReference type="EMBL" id="CAL0325697.1"/>
    </source>
</evidence>
<dbReference type="InterPro" id="IPR035513">
    <property type="entry name" value="Invertase/methylesterase_inhib"/>
</dbReference>
<dbReference type="Proteomes" id="UP001497480">
    <property type="component" value="Unassembled WGS sequence"/>
</dbReference>
<comment type="caution">
    <text evidence="1">The sequence shown here is derived from an EMBL/GenBank/DDBJ whole genome shotgun (WGS) entry which is preliminary data.</text>
</comment>
<dbReference type="Gene3D" id="1.20.140.40">
    <property type="entry name" value="Invertase/pectin methylesterase inhibitor family protein"/>
    <property type="match status" value="1"/>
</dbReference>
<keyword evidence="2" id="KW-1185">Reference proteome</keyword>
<sequence length="138" mass="15318">MRMRESCQRLLKSNPELASAKNYVDLANSLLDLGIRKATDGQVYISNFNKKNQHRALQRCATTLYPESIQLFKKAKANLVKDPKAANSDALDAGLRTHECTTVIVFDNINVPGTIVDINNNVFFLGEIASYAASMLLK</sequence>